<gene>
    <name evidence="3" type="ORF">C5L39_06080</name>
</gene>
<sequence length="112" mass="12313">MATKKSKIEIALERIEAEKQAREEAKRREREQHEKLLLELGRVLEDAAAKPDSEWAAYRNRTVAELLAAVGLEVVTRHPDSPHGVPDSAAVQSAAGDSDQSPDWSDRGGQGE</sequence>
<dbReference type="EMBL" id="PTJO01000004">
    <property type="protein sequence ID" value="RNE48860.1"/>
    <property type="molecule type" value="Genomic_DNA"/>
</dbReference>
<keyword evidence="1" id="KW-0175">Coiled coil</keyword>
<evidence type="ECO:0000256" key="2">
    <source>
        <dbReference type="SAM" id="MobiDB-lite"/>
    </source>
</evidence>
<dbReference type="Proteomes" id="UP000266975">
    <property type="component" value="Unassembled WGS sequence"/>
</dbReference>
<accession>A0A3M8K6V2</accession>
<feature type="coiled-coil region" evidence="1">
    <location>
        <begin position="5"/>
        <end position="35"/>
    </location>
</feature>
<organism evidence="3 4">
    <name type="scientific">Corynebacterium alimapuense</name>
    <dbReference type="NCBI Taxonomy" id="1576874"/>
    <lineage>
        <taxon>Bacteria</taxon>
        <taxon>Bacillati</taxon>
        <taxon>Actinomycetota</taxon>
        <taxon>Actinomycetes</taxon>
        <taxon>Mycobacteriales</taxon>
        <taxon>Corynebacteriaceae</taxon>
        <taxon>Corynebacterium</taxon>
    </lineage>
</organism>
<evidence type="ECO:0000256" key="1">
    <source>
        <dbReference type="SAM" id="Coils"/>
    </source>
</evidence>
<feature type="region of interest" description="Disordered" evidence="2">
    <location>
        <begin position="77"/>
        <end position="112"/>
    </location>
</feature>
<keyword evidence="4" id="KW-1185">Reference proteome</keyword>
<name>A0A3M8K6V2_9CORY</name>
<evidence type="ECO:0000313" key="3">
    <source>
        <dbReference type="EMBL" id="RNE48860.1"/>
    </source>
</evidence>
<dbReference type="OrthoDB" id="4427817at2"/>
<reference evidence="3 4" key="1">
    <citation type="submission" date="2018-02" db="EMBL/GenBank/DDBJ databases">
        <title>Corynebacterium alimpuense sp. nov., a marine obligate actinomycete isolated from sediments of Valparaiso bay, Chile.</title>
        <authorList>
            <person name="Claverias F."/>
            <person name="Gonzales-Siles L."/>
            <person name="Salva-Serra F."/>
            <person name="Inganaes E."/>
            <person name="Molin K."/>
            <person name="Cumsille A."/>
            <person name="Undabarrena A."/>
            <person name="Couve E."/>
            <person name="Moore E.R.B."/>
            <person name="Gomila M."/>
            <person name="Camara B."/>
        </authorList>
    </citation>
    <scope>NUCLEOTIDE SEQUENCE [LARGE SCALE GENOMIC DNA]</scope>
    <source>
        <strain evidence="3 4">CCUG 69366</strain>
    </source>
</reference>
<proteinExistence type="predicted"/>
<dbReference type="AlphaFoldDB" id="A0A3M8K6V2"/>
<comment type="caution">
    <text evidence="3">The sequence shown here is derived from an EMBL/GenBank/DDBJ whole genome shotgun (WGS) entry which is preliminary data.</text>
</comment>
<evidence type="ECO:0000313" key="4">
    <source>
        <dbReference type="Proteomes" id="UP000266975"/>
    </source>
</evidence>
<protein>
    <submittedName>
        <fullName evidence="3">Uncharacterized protein</fullName>
    </submittedName>
</protein>
<dbReference type="RefSeq" id="WP_123047998.1">
    <property type="nucleotide sequence ID" value="NZ_PTJO01000004.1"/>
</dbReference>